<reference evidence="1" key="1">
    <citation type="journal article" date="2015" name="Nature">
        <title>Complex archaea that bridge the gap between prokaryotes and eukaryotes.</title>
        <authorList>
            <person name="Spang A."/>
            <person name="Saw J.H."/>
            <person name="Jorgensen S.L."/>
            <person name="Zaremba-Niedzwiedzka K."/>
            <person name="Martijn J."/>
            <person name="Lind A.E."/>
            <person name="van Eijk R."/>
            <person name="Schleper C."/>
            <person name="Guy L."/>
            <person name="Ettema T.J."/>
        </authorList>
    </citation>
    <scope>NUCLEOTIDE SEQUENCE</scope>
</reference>
<name>A0A0F9C5T5_9ZZZZ</name>
<sequence length="94" mass="10688">MKIDISTVADVGKKMVSELNDMADEQLDDILHKAWFIIGHLDIKPLDGHYEDAEADTTQKMSKDDVILSNKIADIQLCQYHITYCRDHLQQVGS</sequence>
<evidence type="ECO:0000313" key="1">
    <source>
        <dbReference type="EMBL" id="KKK92001.1"/>
    </source>
</evidence>
<organism evidence="1">
    <name type="scientific">marine sediment metagenome</name>
    <dbReference type="NCBI Taxonomy" id="412755"/>
    <lineage>
        <taxon>unclassified sequences</taxon>
        <taxon>metagenomes</taxon>
        <taxon>ecological metagenomes</taxon>
    </lineage>
</organism>
<dbReference type="EMBL" id="LAZR01048406">
    <property type="protein sequence ID" value="KKK92001.1"/>
    <property type="molecule type" value="Genomic_DNA"/>
</dbReference>
<accession>A0A0F9C5T5</accession>
<protein>
    <submittedName>
        <fullName evidence="1">Uncharacterized protein</fullName>
    </submittedName>
</protein>
<gene>
    <name evidence="1" type="ORF">LCGC14_2707310</name>
</gene>
<dbReference type="AlphaFoldDB" id="A0A0F9C5T5"/>
<proteinExistence type="predicted"/>
<comment type="caution">
    <text evidence="1">The sequence shown here is derived from an EMBL/GenBank/DDBJ whole genome shotgun (WGS) entry which is preliminary data.</text>
</comment>